<dbReference type="InterPro" id="IPR000716">
    <property type="entry name" value="Thyroglobulin_1"/>
</dbReference>
<feature type="domain" description="Apple" evidence="2">
    <location>
        <begin position="608"/>
        <end position="696"/>
    </location>
</feature>
<feature type="domain" description="Thyroglobulin type-1" evidence="3">
    <location>
        <begin position="50"/>
        <end position="134"/>
    </location>
</feature>
<dbReference type="InParanoid" id="A0A2V0PQQ0"/>
<dbReference type="InterPro" id="IPR011641">
    <property type="entry name" value="Tyr-kin_ephrin_A/B_rcpt-like"/>
</dbReference>
<dbReference type="SUPFAM" id="SSF57184">
    <property type="entry name" value="Growth factor receptor domain"/>
    <property type="match status" value="2"/>
</dbReference>
<dbReference type="PANTHER" id="PTHR46967">
    <property type="entry name" value="INSULIN-LIKE GROWTH FACTOR BINDING PROTEIN,N-TERMINAL"/>
    <property type="match status" value="1"/>
</dbReference>
<accession>A0A2V0PQQ0</accession>
<dbReference type="OrthoDB" id="430340at2759"/>
<dbReference type="Gene3D" id="2.10.50.10">
    <property type="entry name" value="Tumor Necrosis Factor Receptor, subunit A, domain 2"/>
    <property type="match status" value="3"/>
</dbReference>
<evidence type="ECO:0000313" key="5">
    <source>
        <dbReference type="Proteomes" id="UP000247498"/>
    </source>
</evidence>
<gene>
    <name evidence="4" type="ORF">Rsub_12537</name>
</gene>
<evidence type="ECO:0000259" key="3">
    <source>
        <dbReference type="PROSITE" id="PS51162"/>
    </source>
</evidence>
<dbReference type="Pfam" id="PF07699">
    <property type="entry name" value="Ephrin_rec_like"/>
    <property type="match status" value="2"/>
</dbReference>
<name>A0A2V0PQQ0_9CHLO</name>
<keyword evidence="1" id="KW-0732">Signal</keyword>
<feature type="signal peptide" evidence="1">
    <location>
        <begin position="1"/>
        <end position="24"/>
    </location>
</feature>
<feature type="chain" id="PRO_5015951655" description="Tyrosine-protein kinase ephrin type A/B receptor-like domain-containing protein" evidence="1">
    <location>
        <begin position="25"/>
        <end position="821"/>
    </location>
</feature>
<dbReference type="PROSITE" id="PS51162">
    <property type="entry name" value="THYROGLOBULIN_1_2"/>
    <property type="match status" value="1"/>
</dbReference>
<dbReference type="STRING" id="307507.A0A2V0PQQ0"/>
<evidence type="ECO:0000313" key="4">
    <source>
        <dbReference type="EMBL" id="GBF99837.1"/>
    </source>
</evidence>
<dbReference type="PROSITE" id="PS50948">
    <property type="entry name" value="PAN"/>
    <property type="match status" value="1"/>
</dbReference>
<keyword evidence="5" id="KW-1185">Reference proteome</keyword>
<dbReference type="EMBL" id="BDRX01000176">
    <property type="protein sequence ID" value="GBF99837.1"/>
    <property type="molecule type" value="Genomic_DNA"/>
</dbReference>
<dbReference type="Proteomes" id="UP000247498">
    <property type="component" value="Unassembled WGS sequence"/>
</dbReference>
<proteinExistence type="predicted"/>
<dbReference type="AlphaFoldDB" id="A0A2V0PQQ0"/>
<reference evidence="4 5" key="1">
    <citation type="journal article" date="2018" name="Sci. Rep.">
        <title>Raphidocelis subcapitata (=Pseudokirchneriella subcapitata) provides an insight into genome evolution and environmental adaptations in the Sphaeropleales.</title>
        <authorList>
            <person name="Suzuki S."/>
            <person name="Yamaguchi H."/>
            <person name="Nakajima N."/>
            <person name="Kawachi M."/>
        </authorList>
    </citation>
    <scope>NUCLEOTIDE SEQUENCE [LARGE SCALE GENOMIC DNA]</scope>
    <source>
        <strain evidence="4 5">NIES-35</strain>
    </source>
</reference>
<evidence type="ECO:0008006" key="6">
    <source>
        <dbReference type="Google" id="ProtNLM"/>
    </source>
</evidence>
<dbReference type="InterPro" id="IPR009030">
    <property type="entry name" value="Growth_fac_rcpt_cys_sf"/>
</dbReference>
<dbReference type="SMART" id="SM01411">
    <property type="entry name" value="Ephrin_rec_like"/>
    <property type="match status" value="9"/>
</dbReference>
<evidence type="ECO:0000256" key="1">
    <source>
        <dbReference type="SAM" id="SignalP"/>
    </source>
</evidence>
<comment type="caution">
    <text evidence="4">The sequence shown here is derived from an EMBL/GenBank/DDBJ whole genome shotgun (WGS) entry which is preliminary data.</text>
</comment>
<protein>
    <recommendedName>
        <fullName evidence="6">Tyrosine-protein kinase ephrin type A/B receptor-like domain-containing protein</fullName>
    </recommendedName>
</protein>
<sequence length="821" mass="85097">MAARWRGSAALALWLAAVASLASAARAGRLGASVGSAAPAASGRALLQTAEDCSRAVPNCDECIYVRAAAGFTRTQCTRCAWGYASRQDGFACWCAPGFFLNGTEHNCDPCGAGYWCPGADDVGEESGAAHNWCGFHKTTYTERAKTEHDCVVEAGYGWATGNGSEICDYGFFNVGGNNRACVECHGNLITERQGSTSPQECVAPPGYFYLSSRAAECAQGTYKDVAGNWDCDECPDGTTTKFGEVAKNSSTDCTYLRPGYGAPAGLTPGSFSATICPADTYRTGEGFYSTESGLPCEPCPDGTHTYTGRVGATSQDLCLAMPGWGWNSNGTASVCSKGTYSAGWNREPCTSCGEGSITTKTSGAYTPDQCFLPAGHGTARSSNGLVLTGAPCTVGSFGRSAPTYGLVDVECSKCQEHTTTDGEASTGPEACLTFPGYGFNDGSVGLCGFGTYAPGHSHARCKECGNGFGFNTTNGGGDTQPIEGADSPNDCVIASGWTGDGTGGLKPCPRGTFKSALGPAACQDCPTGTTTTLMHAAKEPSDCDACVPGFGNAAINLELPSCVICESGKYAHGYVSGGKGCEPCPQIPYDYTGKMVSKRGASTPELCVAEFSGNGAENYLVWDFIAMSDDALAPHAANTAEDCQAACSGDGACQYYEFRDYEAAGARCRLRNKVAYSLVDVDDTSKSYVLFEVKEQMYVAYEAHPADATLLGEPLEAFDTRAAAEASCNGDGSCAGIMFIHTLGSRPWSTFKGSLWEGVTGKVRAVGESLNSWIAEPTGRAGVADAAFAVPPAAPQSPRRARIMGARLASLGAAPGGMAG</sequence>
<organism evidence="4 5">
    <name type="scientific">Raphidocelis subcapitata</name>
    <dbReference type="NCBI Taxonomy" id="307507"/>
    <lineage>
        <taxon>Eukaryota</taxon>
        <taxon>Viridiplantae</taxon>
        <taxon>Chlorophyta</taxon>
        <taxon>core chlorophytes</taxon>
        <taxon>Chlorophyceae</taxon>
        <taxon>CS clade</taxon>
        <taxon>Sphaeropleales</taxon>
        <taxon>Selenastraceae</taxon>
        <taxon>Raphidocelis</taxon>
    </lineage>
</organism>
<evidence type="ECO:0000259" key="2">
    <source>
        <dbReference type="PROSITE" id="PS50948"/>
    </source>
</evidence>
<dbReference type="PANTHER" id="PTHR46967:SF1">
    <property type="entry name" value="KERATIN-ASSOCIATED PROTEIN 16-1-LIKE"/>
    <property type="match status" value="1"/>
</dbReference>
<dbReference type="InterPro" id="IPR003609">
    <property type="entry name" value="Pan_app"/>
</dbReference>